<dbReference type="eggNOG" id="COG2862">
    <property type="taxonomic scope" value="Bacteria"/>
</dbReference>
<keyword evidence="4 7" id="KW-0812">Transmembrane</keyword>
<gene>
    <name evidence="8" type="ordered locus">Psta_0377</name>
</gene>
<evidence type="ECO:0000313" key="9">
    <source>
        <dbReference type="Proteomes" id="UP000001887"/>
    </source>
</evidence>
<evidence type="ECO:0000256" key="5">
    <source>
        <dbReference type="ARBA" id="ARBA00022989"/>
    </source>
</evidence>
<feature type="transmembrane region" description="Helical" evidence="7">
    <location>
        <begin position="21"/>
        <end position="39"/>
    </location>
</feature>
<dbReference type="KEGG" id="psl:Psta_0377"/>
<proteinExistence type="inferred from homology"/>
<dbReference type="HAMAP" id="MF_00143">
    <property type="entry name" value="UPF0114"/>
    <property type="match status" value="1"/>
</dbReference>
<dbReference type="GO" id="GO:0005886">
    <property type="term" value="C:plasma membrane"/>
    <property type="evidence" value="ECO:0007669"/>
    <property type="project" value="UniProtKB-SubCell"/>
</dbReference>
<evidence type="ECO:0000256" key="6">
    <source>
        <dbReference type="ARBA" id="ARBA00023136"/>
    </source>
</evidence>
<dbReference type="PANTHER" id="PTHR38596">
    <property type="entry name" value="UPF0114 PROTEIN YQHA"/>
    <property type="match status" value="1"/>
</dbReference>
<dbReference type="STRING" id="530564.Psta_0377"/>
<dbReference type="HOGENOM" id="CLU_097887_0_0_0"/>
<dbReference type="Proteomes" id="UP000001887">
    <property type="component" value="Chromosome"/>
</dbReference>
<keyword evidence="5 7" id="KW-1133">Transmembrane helix</keyword>
<dbReference type="OrthoDB" id="9783569at2"/>
<evidence type="ECO:0000256" key="7">
    <source>
        <dbReference type="HAMAP-Rule" id="MF_00143"/>
    </source>
</evidence>
<dbReference type="InterPro" id="IPR005134">
    <property type="entry name" value="UPF0114"/>
</dbReference>
<comment type="subcellular location">
    <subcellularLocation>
        <location evidence="1 7">Cell membrane</location>
        <topology evidence="1 7">Multi-pass membrane protein</topology>
    </subcellularLocation>
</comment>
<dbReference type="EMBL" id="CP001848">
    <property type="protein sequence ID" value="ADB15067.1"/>
    <property type="molecule type" value="Genomic_DNA"/>
</dbReference>
<reference evidence="8 9" key="1">
    <citation type="journal article" date="2009" name="Stand. Genomic Sci.">
        <title>Complete genome sequence of Pirellula staleyi type strain (ATCC 27377).</title>
        <authorList>
            <person name="Clum A."/>
            <person name="Tindall B.J."/>
            <person name="Sikorski J."/>
            <person name="Ivanova N."/>
            <person name="Mavrommatis K."/>
            <person name="Lucas S."/>
            <person name="Glavina del Rio T."/>
            <person name="Nolan M."/>
            <person name="Chen F."/>
            <person name="Tice H."/>
            <person name="Pitluck S."/>
            <person name="Cheng J.F."/>
            <person name="Chertkov O."/>
            <person name="Brettin T."/>
            <person name="Han C."/>
            <person name="Detter J.C."/>
            <person name="Kuske C."/>
            <person name="Bruce D."/>
            <person name="Goodwin L."/>
            <person name="Ovchinikova G."/>
            <person name="Pati A."/>
            <person name="Mikhailova N."/>
            <person name="Chen A."/>
            <person name="Palaniappan K."/>
            <person name="Land M."/>
            <person name="Hauser L."/>
            <person name="Chang Y.J."/>
            <person name="Jeffries C.D."/>
            <person name="Chain P."/>
            <person name="Rohde M."/>
            <person name="Goker M."/>
            <person name="Bristow J."/>
            <person name="Eisen J.A."/>
            <person name="Markowitz V."/>
            <person name="Hugenholtz P."/>
            <person name="Kyrpides N.C."/>
            <person name="Klenk H.P."/>
            <person name="Lapidus A."/>
        </authorList>
    </citation>
    <scope>NUCLEOTIDE SEQUENCE [LARGE SCALE GENOMIC DNA]</scope>
    <source>
        <strain evidence="9">ATCC 27377 / DSM 6068 / ICPB 4128</strain>
    </source>
</reference>
<feature type="transmembrane region" description="Helical" evidence="7">
    <location>
        <begin position="59"/>
        <end position="85"/>
    </location>
</feature>
<feature type="transmembrane region" description="Helical" evidence="7">
    <location>
        <begin position="176"/>
        <end position="196"/>
    </location>
</feature>
<dbReference type="PANTHER" id="PTHR38596:SF1">
    <property type="entry name" value="UPF0114 PROTEIN YQHA"/>
    <property type="match status" value="1"/>
</dbReference>
<dbReference type="InterPro" id="IPR020761">
    <property type="entry name" value="UPF0114_bac"/>
</dbReference>
<sequence>MTSRLERLIENSIFASRWLQMPLYLGLIVASCLYCYKFVMEVVHLCMEVNQLTEEAMLLAILGLVDVSMVLNLVYVVIIGGYTMFISKIDLDSHPDRPEWLDHTNANTLKIKLAASLVGVSGIHLLKTFIELGHILRTGGQEAHSHAESTHHASEMVEQAAVAIQNVEAMQHPENLVMWQVIIHATFLFSAIALALTERMLHPPVASHSSSGESH</sequence>
<evidence type="ECO:0000256" key="4">
    <source>
        <dbReference type="ARBA" id="ARBA00022692"/>
    </source>
</evidence>
<keyword evidence="6 7" id="KW-0472">Membrane</keyword>
<comment type="similarity">
    <text evidence="2 7">Belongs to the UPF0114 family.</text>
</comment>
<evidence type="ECO:0000256" key="1">
    <source>
        <dbReference type="ARBA" id="ARBA00004651"/>
    </source>
</evidence>
<keyword evidence="9" id="KW-1185">Reference proteome</keyword>
<evidence type="ECO:0000256" key="2">
    <source>
        <dbReference type="ARBA" id="ARBA00005774"/>
    </source>
</evidence>
<dbReference type="NCBIfam" id="TIGR00645">
    <property type="entry name" value="HI0507"/>
    <property type="match status" value="1"/>
</dbReference>
<protein>
    <recommendedName>
        <fullName evidence="7">UPF0114 protein Psta_0377</fullName>
    </recommendedName>
</protein>
<dbReference type="AlphaFoldDB" id="D2R2F8"/>
<dbReference type="Pfam" id="PF03350">
    <property type="entry name" value="UPF0114"/>
    <property type="match status" value="1"/>
</dbReference>
<keyword evidence="3 7" id="KW-1003">Cell membrane</keyword>
<accession>D2R2F8</accession>
<evidence type="ECO:0000313" key="8">
    <source>
        <dbReference type="EMBL" id="ADB15067.1"/>
    </source>
</evidence>
<name>D2R2F8_PIRSD</name>
<evidence type="ECO:0000256" key="3">
    <source>
        <dbReference type="ARBA" id="ARBA00022475"/>
    </source>
</evidence>
<dbReference type="PROSITE" id="PS51257">
    <property type="entry name" value="PROKAR_LIPOPROTEIN"/>
    <property type="match status" value="1"/>
</dbReference>
<organism evidence="8 9">
    <name type="scientific">Pirellula staleyi (strain ATCC 27377 / DSM 6068 / ICPB 4128)</name>
    <name type="common">Pirella staleyi</name>
    <dbReference type="NCBI Taxonomy" id="530564"/>
    <lineage>
        <taxon>Bacteria</taxon>
        <taxon>Pseudomonadati</taxon>
        <taxon>Planctomycetota</taxon>
        <taxon>Planctomycetia</taxon>
        <taxon>Pirellulales</taxon>
        <taxon>Pirellulaceae</taxon>
        <taxon>Pirellula</taxon>
    </lineage>
</organism>